<evidence type="ECO:0000313" key="2">
    <source>
        <dbReference type="EMBL" id="AXG72798.1"/>
    </source>
</evidence>
<dbReference type="AlphaFoldDB" id="A0A345H888"/>
<proteinExistence type="predicted"/>
<organism evidence="2 3">
    <name type="scientific">Flavobacterium arcticum</name>
    <dbReference type="NCBI Taxonomy" id="1784713"/>
    <lineage>
        <taxon>Bacteria</taxon>
        <taxon>Pseudomonadati</taxon>
        <taxon>Bacteroidota</taxon>
        <taxon>Flavobacteriia</taxon>
        <taxon>Flavobacteriales</taxon>
        <taxon>Flavobacteriaceae</taxon>
        <taxon>Flavobacterium</taxon>
    </lineage>
</organism>
<dbReference type="RefSeq" id="WP_114676561.1">
    <property type="nucleotide sequence ID" value="NZ_CP031188.1"/>
</dbReference>
<keyword evidence="1" id="KW-0812">Transmembrane</keyword>
<keyword evidence="1" id="KW-1133">Transmembrane helix</keyword>
<dbReference type="EMBL" id="CP031188">
    <property type="protein sequence ID" value="AXG72798.1"/>
    <property type="molecule type" value="Genomic_DNA"/>
</dbReference>
<reference evidence="2 3" key="1">
    <citation type="submission" date="2018-07" db="EMBL/GenBank/DDBJ databases">
        <title>Complete genome sequence of Flavobacterium arcticum type strain SM1502T.</title>
        <authorList>
            <person name="Li Y."/>
            <person name="Li D.-D."/>
        </authorList>
    </citation>
    <scope>NUCLEOTIDE SEQUENCE [LARGE SCALE GENOMIC DNA]</scope>
    <source>
        <strain evidence="2 3">SM1502</strain>
    </source>
</reference>
<protein>
    <submittedName>
        <fullName evidence="2">Uncharacterized protein</fullName>
    </submittedName>
</protein>
<keyword evidence="1" id="KW-0472">Membrane</keyword>
<accession>A0A345H888</accession>
<feature type="transmembrane region" description="Helical" evidence="1">
    <location>
        <begin position="30"/>
        <end position="48"/>
    </location>
</feature>
<keyword evidence="3" id="KW-1185">Reference proteome</keyword>
<feature type="transmembrane region" description="Helical" evidence="1">
    <location>
        <begin position="55"/>
        <end position="74"/>
    </location>
</feature>
<dbReference type="OrthoDB" id="1377245at2"/>
<name>A0A345H888_9FLAO</name>
<sequence length="129" mass="14584">MKSLLTNLPEIFFIGLGGFWLLENLYSSSNINYVALLIVWLLFLQLVYKNRLTGIIYGNILGLFSLFMLGAVYSEFLEFETITTNAIMLLVIGGLIFGTGVFMSGRMLYNYLTTDKSCADNEFTISFKL</sequence>
<feature type="transmembrane region" description="Helical" evidence="1">
    <location>
        <begin position="86"/>
        <end position="109"/>
    </location>
</feature>
<evidence type="ECO:0000256" key="1">
    <source>
        <dbReference type="SAM" id="Phobius"/>
    </source>
</evidence>
<dbReference type="Proteomes" id="UP000253951">
    <property type="component" value="Chromosome"/>
</dbReference>
<evidence type="ECO:0000313" key="3">
    <source>
        <dbReference type="Proteomes" id="UP000253951"/>
    </source>
</evidence>
<gene>
    <name evidence="2" type="ORF">DVK85_00535</name>
</gene>
<dbReference type="KEGG" id="fat:DVK85_00535"/>